<feature type="transmembrane region" description="Helical" evidence="2">
    <location>
        <begin position="439"/>
        <end position="461"/>
    </location>
</feature>
<dbReference type="PANTHER" id="PTHR37544">
    <property type="entry name" value="SPRAY-RELATED"/>
    <property type="match status" value="1"/>
</dbReference>
<feature type="compositionally biased region" description="Basic and acidic residues" evidence="1">
    <location>
        <begin position="167"/>
        <end position="181"/>
    </location>
</feature>
<evidence type="ECO:0000256" key="2">
    <source>
        <dbReference type="SAM" id="Phobius"/>
    </source>
</evidence>
<dbReference type="GeneID" id="27309763"/>
<dbReference type="HOGENOM" id="CLU_011750_1_0_1"/>
<feature type="transmembrane region" description="Helical" evidence="2">
    <location>
        <begin position="481"/>
        <end position="502"/>
    </location>
</feature>
<feature type="transmembrane region" description="Helical" evidence="2">
    <location>
        <begin position="375"/>
        <end position="396"/>
    </location>
</feature>
<evidence type="ECO:0000313" key="3">
    <source>
        <dbReference type="EMBL" id="KIW07877.1"/>
    </source>
</evidence>
<keyword evidence="4" id="KW-1185">Reference proteome</keyword>
<name>A0A0D1Z4I4_9PEZI</name>
<feature type="compositionally biased region" description="Polar residues" evidence="1">
    <location>
        <begin position="78"/>
        <end position="90"/>
    </location>
</feature>
<dbReference type="PANTHER" id="PTHR37544:SF1">
    <property type="entry name" value="PHOSPHORIBOSYLAMINOIMIDAZOLE-SUCCINOCARBOXAMIDE SYNTHASE"/>
    <property type="match status" value="1"/>
</dbReference>
<feature type="transmembrane region" description="Helical" evidence="2">
    <location>
        <begin position="793"/>
        <end position="813"/>
    </location>
</feature>
<evidence type="ECO:0000313" key="4">
    <source>
        <dbReference type="Proteomes" id="UP000053259"/>
    </source>
</evidence>
<feature type="compositionally biased region" description="Basic and acidic residues" evidence="1">
    <location>
        <begin position="8"/>
        <end position="20"/>
    </location>
</feature>
<feature type="region of interest" description="Disordered" evidence="1">
    <location>
        <begin position="274"/>
        <end position="296"/>
    </location>
</feature>
<feature type="region of interest" description="Disordered" evidence="1">
    <location>
        <begin position="167"/>
        <end position="188"/>
    </location>
</feature>
<protein>
    <recommendedName>
        <fullName evidence="5">Phosphoribosylaminoimidazole-succinocarboxamide synthase</fullName>
    </recommendedName>
</protein>
<feature type="region of interest" description="Disordered" evidence="1">
    <location>
        <begin position="1"/>
        <end position="134"/>
    </location>
</feature>
<dbReference type="Pfam" id="PF11915">
    <property type="entry name" value="DUF3433"/>
    <property type="match status" value="2"/>
</dbReference>
<organism evidence="3 4">
    <name type="scientific">Verruconis gallopava</name>
    <dbReference type="NCBI Taxonomy" id="253628"/>
    <lineage>
        <taxon>Eukaryota</taxon>
        <taxon>Fungi</taxon>
        <taxon>Dikarya</taxon>
        <taxon>Ascomycota</taxon>
        <taxon>Pezizomycotina</taxon>
        <taxon>Dothideomycetes</taxon>
        <taxon>Pleosporomycetidae</taxon>
        <taxon>Venturiales</taxon>
        <taxon>Sympoventuriaceae</taxon>
        <taxon>Verruconis</taxon>
    </lineage>
</organism>
<feature type="transmembrane region" description="Helical" evidence="2">
    <location>
        <begin position="762"/>
        <end position="781"/>
    </location>
</feature>
<reference evidence="3 4" key="1">
    <citation type="submission" date="2015-01" db="EMBL/GenBank/DDBJ databases">
        <title>The Genome Sequence of Ochroconis gallopava CBS43764.</title>
        <authorList>
            <consortium name="The Broad Institute Genomics Platform"/>
            <person name="Cuomo C."/>
            <person name="de Hoog S."/>
            <person name="Gorbushina A."/>
            <person name="Stielow B."/>
            <person name="Teixiera M."/>
            <person name="Abouelleil A."/>
            <person name="Chapman S.B."/>
            <person name="Priest M."/>
            <person name="Young S.K."/>
            <person name="Wortman J."/>
            <person name="Nusbaum C."/>
            <person name="Birren B."/>
        </authorList>
    </citation>
    <scope>NUCLEOTIDE SEQUENCE [LARGE SCALE GENOMIC DNA]</scope>
    <source>
        <strain evidence="3 4">CBS 43764</strain>
    </source>
</reference>
<keyword evidence="2" id="KW-0812">Transmembrane</keyword>
<keyword evidence="2" id="KW-1133">Transmembrane helix</keyword>
<keyword evidence="2" id="KW-0472">Membrane</keyword>
<dbReference type="RefSeq" id="XP_016217746.1">
    <property type="nucleotide sequence ID" value="XM_016354734.1"/>
</dbReference>
<dbReference type="InterPro" id="IPR021840">
    <property type="entry name" value="DUF3433"/>
</dbReference>
<gene>
    <name evidence="3" type="ORF">PV09_01790</name>
</gene>
<dbReference type="AlphaFoldDB" id="A0A0D1Z4I4"/>
<evidence type="ECO:0000256" key="1">
    <source>
        <dbReference type="SAM" id="MobiDB-lite"/>
    </source>
</evidence>
<dbReference type="EMBL" id="KN847532">
    <property type="protein sequence ID" value="KIW07877.1"/>
    <property type="molecule type" value="Genomic_DNA"/>
</dbReference>
<dbReference type="OrthoDB" id="3057599at2759"/>
<dbReference type="VEuPathDB" id="FungiDB:PV09_01790"/>
<feature type="transmembrane region" description="Helical" evidence="2">
    <location>
        <begin position="685"/>
        <end position="709"/>
    </location>
</feature>
<feature type="region of interest" description="Disordered" evidence="1">
    <location>
        <begin position="909"/>
        <end position="933"/>
    </location>
</feature>
<feature type="transmembrane region" description="Helical" evidence="2">
    <location>
        <begin position="330"/>
        <end position="355"/>
    </location>
</feature>
<accession>A0A0D1Z4I4</accession>
<dbReference type="STRING" id="253628.A0A0D1Z4I4"/>
<evidence type="ECO:0008006" key="5">
    <source>
        <dbReference type="Google" id="ProtNLM"/>
    </source>
</evidence>
<proteinExistence type="predicted"/>
<dbReference type="InParanoid" id="A0A0D1Z4I4"/>
<dbReference type="Proteomes" id="UP000053259">
    <property type="component" value="Unassembled WGS sequence"/>
</dbReference>
<sequence length="971" mass="109052">MSLTSETSRIELRDSSEYKPRLLHSHSRQSIAASEDYYSVHSASERGDETQLLPPSSADRRRFSTPPSRRSTPDDESVQPSGNPGSSTRRSIGLDDLRHTRRKAVGSGGPKELVPGGEPKSLVGEKSLQQNDRREKMDLINRTYTPGQDDSQFIRFAIDQLTRDEEVRGSRTYPVREDEQHSSSTSAEDLEHAMHPYQDYPAIVPAVVAAAASGHDETRGRVPTPMGIRLVSTEEERELRVPPPPQRIEDDIVAIPQTPEPIRRERALLAEQKEMQAGPAPQHPLTGAPSASSSSLHGVSESDVFVAYNPLRPTTQQPRLNFVPGILRPLWLGMFILVCLLMLTGLLFCAVWCLTHDGLWDYRFFGDGRYFVFEYLPTLFGMIILVWLLQVEIALIRIAPFMAMTLTSTKARSEAQFLSLYPTQFLLPKIEYFRSGQPILGTCFIIFWLFLFTIPLLGSSFNVRFFGPRSDGVWRWVAVQGVIWTVIVLYILLIVALLVLLIHLRRSETGLKWDPRSLADLIALLERANFVNEYTGTEIYTHLNDFRQRLWNCTPRLGYWHTSHRPTDIFYGLGEEGGLTRRYSIESGRIREKGHKYHPSIDSHEDAEAGDHSRVQLNYRHGVVRRRFIPWFLSSTAVLAWILIAFVLLIAFYVVAFVNNATTGHGFIPQIRADTNSAGFSPANFLYSFVPCLIGFLLYLLWLPLDYALRRLEPYRHMTSVSGALAEHTLLLDYPFRLPISTTLTAASNGHWKIAFVSSMSLVNTAIPVLSGGIFWAQWYTGDTEVRISAQASGMYALCVFLALYAVGLVLLAPGRTFIRMPHESKCLAEVVSWLYQSPILLDRAFTRCQSKVELQTRLLGERPALPAPGLWASVTNLMHSMSRDTLRRGGDAALERPENRKAKAVLGADRAPPLPPADTTFTGPSPGEKRTSAYSSAERALYAFGVYTGRDGRDHLGIDKVGRGMVLFDD</sequence>
<feature type="transmembrane region" description="Helical" evidence="2">
    <location>
        <begin position="628"/>
        <end position="655"/>
    </location>
</feature>